<reference evidence="7 8" key="1">
    <citation type="submission" date="2018-11" db="EMBL/GenBank/DDBJ databases">
        <title>Genome sequencing of Paenibacillus sp. KCOM 3021 (= ChDC PVNT-B20).</title>
        <authorList>
            <person name="Kook J.-K."/>
            <person name="Park S.-N."/>
            <person name="Lim Y.K."/>
        </authorList>
    </citation>
    <scope>NUCLEOTIDE SEQUENCE [LARGE SCALE GENOMIC DNA]</scope>
    <source>
        <strain evidence="7 8">KCOM 3021</strain>
    </source>
</reference>
<feature type="chain" id="PRO_5039231352" evidence="6">
    <location>
        <begin position="21"/>
        <end position="485"/>
    </location>
</feature>
<dbReference type="SUPFAM" id="SSF53850">
    <property type="entry name" value="Periplasmic binding protein-like II"/>
    <property type="match status" value="1"/>
</dbReference>
<evidence type="ECO:0000256" key="5">
    <source>
        <dbReference type="SAM" id="MobiDB-lite"/>
    </source>
</evidence>
<dbReference type="GO" id="GO:0030313">
    <property type="term" value="C:cell envelope"/>
    <property type="evidence" value="ECO:0007669"/>
    <property type="project" value="UniProtKB-SubCell"/>
</dbReference>
<dbReference type="Proteomes" id="UP000267017">
    <property type="component" value="Unassembled WGS sequence"/>
</dbReference>
<keyword evidence="4 6" id="KW-0732">Signal</keyword>
<name>A0A3P3UGY6_9BACL</name>
<evidence type="ECO:0000256" key="4">
    <source>
        <dbReference type="ARBA" id="ARBA00022729"/>
    </source>
</evidence>
<proteinExistence type="inferred from homology"/>
<protein>
    <submittedName>
        <fullName evidence="7">Extracellular solute-binding protein</fullName>
    </submittedName>
</protein>
<dbReference type="Gene3D" id="3.40.190.10">
    <property type="entry name" value="Periplasmic binding protein-like II"/>
    <property type="match status" value="1"/>
</dbReference>
<keyword evidence="3" id="KW-0813">Transport</keyword>
<dbReference type="InterPro" id="IPR006059">
    <property type="entry name" value="SBP"/>
</dbReference>
<evidence type="ECO:0000256" key="6">
    <source>
        <dbReference type="SAM" id="SignalP"/>
    </source>
</evidence>
<sequence>MKSKLVHKALLVLLCGVVFAGCSSAPAKETGQRSSFKIMYADESYFFQQYGDLFAMQYPNIDIEVVSMNSIYSGDNQDYDKAFADFVEKEQPDVLMLGTDNYEKYATAGKLQELDTLIERDKYDTGSIYPALLEILKEKGGGKLYGLAPSFYGSALYYNADLFAKYGVEVPHDGMTWQEIIDTARRFPTDGDEKTRVYGFGNDYGMSMGNLASAIAGTQGLKYINTDTMKITLNTDSWKQAYKLAKDAVDSGTIYNPKDGGFRSGTLEEYYQSQAFLMGRMAMTTSNSYLLRNIKDAKNTLKDYKPFQVGIVAGPVDPAEPDKSRDIYFNELFAIRANSPNADAAWEFLKFVNGEPFAKIKSRSLNNGLLSRMGNSKEYDGVNLDVFYKLKPNLDGASSLDNDKIPRKFHSQYQSIVDRELKLVEENKKSIEEALQTMEQEGQTVLDKTVKDEAAKKNGEQGDDGSEDAEETANNSDDGMIIISN</sequence>
<dbReference type="PANTHER" id="PTHR43649">
    <property type="entry name" value="ARABINOSE-BINDING PROTEIN-RELATED"/>
    <property type="match status" value="1"/>
</dbReference>
<dbReference type="PANTHER" id="PTHR43649:SF31">
    <property type="entry name" value="SN-GLYCEROL-3-PHOSPHATE-BINDING PERIPLASMIC PROTEIN UGPB"/>
    <property type="match status" value="1"/>
</dbReference>
<evidence type="ECO:0000256" key="2">
    <source>
        <dbReference type="ARBA" id="ARBA00008520"/>
    </source>
</evidence>
<dbReference type="InterPro" id="IPR050490">
    <property type="entry name" value="Bact_solute-bd_prot1"/>
</dbReference>
<feature type="compositionally biased region" description="Polar residues" evidence="5">
    <location>
        <begin position="472"/>
        <end position="485"/>
    </location>
</feature>
<gene>
    <name evidence="7" type="ORF">EHV15_18295</name>
</gene>
<feature type="region of interest" description="Disordered" evidence="5">
    <location>
        <begin position="438"/>
        <end position="485"/>
    </location>
</feature>
<dbReference type="Pfam" id="PF01547">
    <property type="entry name" value="SBP_bac_1"/>
    <property type="match status" value="1"/>
</dbReference>
<evidence type="ECO:0000256" key="1">
    <source>
        <dbReference type="ARBA" id="ARBA00004196"/>
    </source>
</evidence>
<comment type="subcellular location">
    <subcellularLocation>
        <location evidence="1">Cell envelope</location>
    </subcellularLocation>
</comment>
<feature type="compositionally biased region" description="Acidic residues" evidence="5">
    <location>
        <begin position="461"/>
        <end position="471"/>
    </location>
</feature>
<comment type="caution">
    <text evidence="7">The sequence shown here is derived from an EMBL/GenBank/DDBJ whole genome shotgun (WGS) entry which is preliminary data.</text>
</comment>
<comment type="similarity">
    <text evidence="2">Belongs to the bacterial solute-binding protein 1 family.</text>
</comment>
<feature type="signal peptide" evidence="6">
    <location>
        <begin position="1"/>
        <end position="20"/>
    </location>
</feature>
<dbReference type="PROSITE" id="PS51257">
    <property type="entry name" value="PROKAR_LIPOPROTEIN"/>
    <property type="match status" value="1"/>
</dbReference>
<dbReference type="OrthoDB" id="2675752at2"/>
<evidence type="ECO:0000313" key="8">
    <source>
        <dbReference type="Proteomes" id="UP000267017"/>
    </source>
</evidence>
<keyword evidence="8" id="KW-1185">Reference proteome</keyword>
<evidence type="ECO:0000313" key="7">
    <source>
        <dbReference type="EMBL" id="RRJ67643.1"/>
    </source>
</evidence>
<feature type="compositionally biased region" description="Basic and acidic residues" evidence="5">
    <location>
        <begin position="448"/>
        <end position="460"/>
    </location>
</feature>
<evidence type="ECO:0000256" key="3">
    <source>
        <dbReference type="ARBA" id="ARBA00022448"/>
    </source>
</evidence>
<dbReference type="EMBL" id="RRCN01000001">
    <property type="protein sequence ID" value="RRJ67643.1"/>
    <property type="molecule type" value="Genomic_DNA"/>
</dbReference>
<dbReference type="AlphaFoldDB" id="A0A3P3UGY6"/>
<organism evidence="7 8">
    <name type="scientific">Paenibacillus oralis</name>
    <dbReference type="NCBI Taxonomy" id="2490856"/>
    <lineage>
        <taxon>Bacteria</taxon>
        <taxon>Bacillati</taxon>
        <taxon>Bacillota</taxon>
        <taxon>Bacilli</taxon>
        <taxon>Bacillales</taxon>
        <taxon>Paenibacillaceae</taxon>
        <taxon>Paenibacillus</taxon>
    </lineage>
</organism>
<accession>A0A3P3UGY6</accession>